<evidence type="ECO:0000313" key="2">
    <source>
        <dbReference type="Proteomes" id="UP000688137"/>
    </source>
</evidence>
<organism evidence="1 2">
    <name type="scientific">Paramecium primaurelia</name>
    <dbReference type="NCBI Taxonomy" id="5886"/>
    <lineage>
        <taxon>Eukaryota</taxon>
        <taxon>Sar</taxon>
        <taxon>Alveolata</taxon>
        <taxon>Ciliophora</taxon>
        <taxon>Intramacronucleata</taxon>
        <taxon>Oligohymenophorea</taxon>
        <taxon>Peniculida</taxon>
        <taxon>Parameciidae</taxon>
        <taxon>Paramecium</taxon>
    </lineage>
</organism>
<dbReference type="Proteomes" id="UP000688137">
    <property type="component" value="Unassembled WGS sequence"/>
</dbReference>
<sequence>MGKFSQIANQLISQNICYHSNGIKMEFKIYKEQNCILQDSQTNKNFIVLIQNIITTTFTENKIHLFIQARLYYKKTDLIKEHKNILEECSENDLFLTNITAWFYCPKIVKIIFIKPINEYTEGKYIYEENCYWIRSEYNALTNEFEPDQTQWKRECCCNSICNPALYEKEVAFCKNCSFLFHIKCIQQEQQQLKKSYDVICKECLQNMKQKTKNTKQQIIISRRSKKL</sequence>
<proteinExistence type="predicted"/>
<keyword evidence="2" id="KW-1185">Reference proteome</keyword>
<accession>A0A8S1QEX0</accession>
<gene>
    <name evidence="1" type="ORF">PPRIM_AZ9-3.1.T1550004</name>
</gene>
<protein>
    <submittedName>
        <fullName evidence="1">Uncharacterized protein</fullName>
    </submittedName>
</protein>
<reference evidence="1" key="1">
    <citation type="submission" date="2021-01" db="EMBL/GenBank/DDBJ databases">
        <authorList>
            <consortium name="Genoscope - CEA"/>
            <person name="William W."/>
        </authorList>
    </citation>
    <scope>NUCLEOTIDE SEQUENCE</scope>
</reference>
<dbReference type="AlphaFoldDB" id="A0A8S1QEX0"/>
<name>A0A8S1QEX0_PARPR</name>
<comment type="caution">
    <text evidence="1">The sequence shown here is derived from an EMBL/GenBank/DDBJ whole genome shotgun (WGS) entry which is preliminary data.</text>
</comment>
<evidence type="ECO:0000313" key="1">
    <source>
        <dbReference type="EMBL" id="CAD8113327.1"/>
    </source>
</evidence>
<dbReference type="EMBL" id="CAJJDM010000160">
    <property type="protein sequence ID" value="CAD8113327.1"/>
    <property type="molecule type" value="Genomic_DNA"/>
</dbReference>
<dbReference type="PANTHER" id="PTHR46364">
    <property type="entry name" value="OS08G0421900 PROTEIN"/>
    <property type="match status" value="1"/>
</dbReference>